<dbReference type="GO" id="GO:0071897">
    <property type="term" value="P:DNA biosynthetic process"/>
    <property type="evidence" value="ECO:0007669"/>
    <property type="project" value="UniProtKB-ARBA"/>
</dbReference>
<dbReference type="PANTHER" id="PTHR47331:SF5">
    <property type="entry name" value="RIBONUCLEASE H"/>
    <property type="match status" value="1"/>
</dbReference>
<dbReference type="Gene3D" id="2.40.70.10">
    <property type="entry name" value="Acid Proteases"/>
    <property type="match status" value="1"/>
</dbReference>
<dbReference type="InterPro" id="IPR036397">
    <property type="entry name" value="RNaseH_sf"/>
</dbReference>
<dbReference type="Pfam" id="PF03564">
    <property type="entry name" value="DUF1759"/>
    <property type="match status" value="1"/>
</dbReference>
<dbReference type="CDD" id="cd00303">
    <property type="entry name" value="retropepsin_like"/>
    <property type="match status" value="1"/>
</dbReference>
<dbReference type="InterPro" id="IPR005312">
    <property type="entry name" value="DUF1759"/>
</dbReference>
<proteinExistence type="predicted"/>
<name>A0A8J6HF79_TENMO</name>
<feature type="domain" description="Integrase catalytic" evidence="2">
    <location>
        <begin position="961"/>
        <end position="1163"/>
    </location>
</feature>
<dbReference type="PROSITE" id="PS50994">
    <property type="entry name" value="INTEGRASE"/>
    <property type="match status" value="1"/>
</dbReference>
<dbReference type="InterPro" id="IPR040676">
    <property type="entry name" value="DUF5641"/>
</dbReference>
<dbReference type="GO" id="GO:0003676">
    <property type="term" value="F:nucleic acid binding"/>
    <property type="evidence" value="ECO:0007669"/>
    <property type="project" value="InterPro"/>
</dbReference>
<protein>
    <recommendedName>
        <fullName evidence="2">Integrase catalytic domain-containing protein</fullName>
    </recommendedName>
</protein>
<dbReference type="InterPro" id="IPR043128">
    <property type="entry name" value="Rev_trsase/Diguanyl_cyclase"/>
</dbReference>
<accession>A0A8J6HF79</accession>
<evidence type="ECO:0000259" key="2">
    <source>
        <dbReference type="PROSITE" id="PS50994"/>
    </source>
</evidence>
<dbReference type="Pfam" id="PF18701">
    <property type="entry name" value="DUF5641"/>
    <property type="match status" value="1"/>
</dbReference>
<reference evidence="3" key="1">
    <citation type="journal article" date="2020" name="J Insects Food Feed">
        <title>The yellow mealworm (Tenebrio molitor) genome: a resource for the emerging insects as food and feed industry.</title>
        <authorList>
            <person name="Eriksson T."/>
            <person name="Andere A."/>
            <person name="Kelstrup H."/>
            <person name="Emery V."/>
            <person name="Picard C."/>
        </authorList>
    </citation>
    <scope>NUCLEOTIDE SEQUENCE</scope>
    <source>
        <strain evidence="3">Stoneville</strain>
        <tissue evidence="3">Whole head</tissue>
    </source>
</reference>
<dbReference type="GO" id="GO:0015074">
    <property type="term" value="P:DNA integration"/>
    <property type="evidence" value="ECO:0007669"/>
    <property type="project" value="InterPro"/>
</dbReference>
<dbReference type="SUPFAM" id="SSF56672">
    <property type="entry name" value="DNA/RNA polymerases"/>
    <property type="match status" value="1"/>
</dbReference>
<feature type="compositionally biased region" description="Basic and acidic residues" evidence="1">
    <location>
        <begin position="65"/>
        <end position="79"/>
    </location>
</feature>
<evidence type="ECO:0000313" key="4">
    <source>
        <dbReference type="Proteomes" id="UP000719412"/>
    </source>
</evidence>
<dbReference type="InterPro" id="IPR012337">
    <property type="entry name" value="RNaseH-like_sf"/>
</dbReference>
<reference evidence="3" key="2">
    <citation type="submission" date="2021-08" db="EMBL/GenBank/DDBJ databases">
        <authorList>
            <person name="Eriksson T."/>
        </authorList>
    </citation>
    <scope>NUCLEOTIDE SEQUENCE</scope>
    <source>
        <strain evidence="3">Stoneville</strain>
        <tissue evidence="3">Whole head</tissue>
    </source>
</reference>
<feature type="compositionally biased region" description="Polar residues" evidence="1">
    <location>
        <begin position="80"/>
        <end position="89"/>
    </location>
</feature>
<dbReference type="AlphaFoldDB" id="A0A8J6HF79"/>
<dbReference type="InterPro" id="IPR043502">
    <property type="entry name" value="DNA/RNA_pol_sf"/>
</dbReference>
<organism evidence="3 4">
    <name type="scientific">Tenebrio molitor</name>
    <name type="common">Yellow mealworm beetle</name>
    <dbReference type="NCBI Taxonomy" id="7067"/>
    <lineage>
        <taxon>Eukaryota</taxon>
        <taxon>Metazoa</taxon>
        <taxon>Ecdysozoa</taxon>
        <taxon>Arthropoda</taxon>
        <taxon>Hexapoda</taxon>
        <taxon>Insecta</taxon>
        <taxon>Pterygota</taxon>
        <taxon>Neoptera</taxon>
        <taxon>Endopterygota</taxon>
        <taxon>Coleoptera</taxon>
        <taxon>Polyphaga</taxon>
        <taxon>Cucujiformia</taxon>
        <taxon>Tenebrionidae</taxon>
        <taxon>Tenebrio</taxon>
    </lineage>
</organism>
<dbReference type="InterPro" id="IPR021109">
    <property type="entry name" value="Peptidase_aspartic_dom_sf"/>
</dbReference>
<dbReference type="GO" id="GO:0042575">
    <property type="term" value="C:DNA polymerase complex"/>
    <property type="evidence" value="ECO:0007669"/>
    <property type="project" value="UniProtKB-ARBA"/>
</dbReference>
<gene>
    <name evidence="3" type="ORF">GEV33_009265</name>
</gene>
<dbReference type="Gene3D" id="3.10.10.10">
    <property type="entry name" value="HIV Type 1 Reverse Transcriptase, subunit A, domain 1"/>
    <property type="match status" value="1"/>
</dbReference>
<dbReference type="InterPro" id="IPR001584">
    <property type="entry name" value="Integrase_cat-core"/>
</dbReference>
<dbReference type="Pfam" id="PF00078">
    <property type="entry name" value="RVT_1"/>
    <property type="match status" value="1"/>
</dbReference>
<sequence length="1278" mass="145425">MQLRRPESTQSDFQKDTILGNGVMKAFVARGVTLGPETSVEGHNTSPAARRRRKVFTIEAITRAQQRDDGEKLPADNRSHPQSQASITTESEHQRVIDDLIKERHLIQSTASRFIKFVKNFNNTNNIRNLSTRLADFRPVLDKFNKVQFEIDLKSNEEDEALRDAFESEYYDAIARAEEILERGTMQSSSNATDIKLPTINLPNFNGNYTDWTPFYESFRSLIHENNNLEKIQKLHYLRSCLGAEARRTIDTLAVSADSYDTAWRLLKERYQNKRLIVQHHIHGLFNLPQITKPSPSSLRDLTDKLNAHLESLKSQNLEVEKWDAMIIYLIASKFDTQTKGEWETKLTSNELPSLQDMKSFLIQKCQTLESIEFATSSTPQYVHPTKPKPTEAPKRFNTASSLCIKCNESHFLHQCPEFLQLNPNARYDDVRNFKLCVNCLKGGHDAKACQSRACKTCGKRHHTTLHFPKRETASGSNVNNHCASTGTTVLLTTAVIKVRDNSGQLHKARALLDNGSQQNFIREDLCKKLGISLVPHSTKIRGIGSVTNQTTQSAEIRFNSVDNSFIKTIQCLVMPEITSNLPPQTLDLSNIIIPENIKLADPGWYITSRIDLLLGSALFYDLLKDGKIKLNNNQTFVQNSCLGWLIGGPFSINWPCQNFIACHATSDLERQVAQFWQIEEFPDNKQLESQDICETLFRETHERTPEGRFVVKLPFKNNPPSVGPTRPMAIKQFKRLETRFAASEQLHLEYDNFIKEYLQLKHMEIVGSDELFTSAAYYLPHHPIIKQSSLTTKTRVVFNASFKAGGDELSLNDNLFTGPNLQKDIFSLLLKCRVHKILLSADITKMFRQILVHPQDRDYLRIVYRDNPNTSIKTYRLKTVTYGLNCAPFLAMRCLHELAHQFANSKPRASDAITNAFYMDDLLIGVDSIEEATILRDDLINILAQGGFELCKWASNCVAVLPKPIRGGNATTVRLDANAETTTLGLTWNCSKDVFKTVKAYVALFVCLATKAIHLELVGDYTAESFKNCLKRMMARRGIVANLYSDNGTNFVGTDRELKETYFLLQQDKVDSIKCFLADRSINWHFIPPHSPHMGGIWEAGVKSCKYHFKRIVGNALLRYEELYTLLTLIESCLNSRPITPMSNDPHDLEALTPGHFLIGAPLTAPLEPNLEETQSNRLSRWELVERLRQQWWSRWSHEYLHQLQSRAKWRSKSSDIRPGKMVVIKEENVPPLLWRLGRIHDLHPGGDGAVRVVTIKTARGIIKRAVHKVCPLPIVD</sequence>
<dbReference type="CDD" id="cd01644">
    <property type="entry name" value="RT_pepA17"/>
    <property type="match status" value="1"/>
</dbReference>
<dbReference type="Gene3D" id="3.30.420.10">
    <property type="entry name" value="Ribonuclease H-like superfamily/Ribonuclease H"/>
    <property type="match status" value="1"/>
</dbReference>
<dbReference type="Proteomes" id="UP000719412">
    <property type="component" value="Unassembled WGS sequence"/>
</dbReference>
<dbReference type="PANTHER" id="PTHR47331">
    <property type="entry name" value="PHD-TYPE DOMAIN-CONTAINING PROTEIN"/>
    <property type="match status" value="1"/>
</dbReference>
<dbReference type="InterPro" id="IPR000477">
    <property type="entry name" value="RT_dom"/>
</dbReference>
<comment type="caution">
    <text evidence="3">The sequence shown here is derived from an EMBL/GenBank/DDBJ whole genome shotgun (WGS) entry which is preliminary data.</text>
</comment>
<evidence type="ECO:0000256" key="1">
    <source>
        <dbReference type="SAM" id="MobiDB-lite"/>
    </source>
</evidence>
<feature type="region of interest" description="Disordered" evidence="1">
    <location>
        <begin position="63"/>
        <end position="91"/>
    </location>
</feature>
<dbReference type="Gene3D" id="3.30.70.270">
    <property type="match status" value="1"/>
</dbReference>
<dbReference type="SUPFAM" id="SSF53098">
    <property type="entry name" value="Ribonuclease H-like"/>
    <property type="match status" value="1"/>
</dbReference>
<dbReference type="EMBL" id="JABDTM020025194">
    <property type="protein sequence ID" value="KAH0813526.1"/>
    <property type="molecule type" value="Genomic_DNA"/>
</dbReference>
<evidence type="ECO:0000313" key="3">
    <source>
        <dbReference type="EMBL" id="KAH0813526.1"/>
    </source>
</evidence>
<keyword evidence="4" id="KW-1185">Reference proteome</keyword>